<evidence type="ECO:0000313" key="2">
    <source>
        <dbReference type="EMBL" id="GGP22693.1"/>
    </source>
</evidence>
<name>A0ABQ2PB06_9NEIS</name>
<comment type="caution">
    <text evidence="2">The sequence shown here is derived from an EMBL/GenBank/DDBJ whole genome shotgun (WGS) entry which is preliminary data.</text>
</comment>
<dbReference type="Proteomes" id="UP000637267">
    <property type="component" value="Unassembled WGS sequence"/>
</dbReference>
<dbReference type="RefSeq" id="WP_188704872.1">
    <property type="nucleotide sequence ID" value="NZ_BMLX01000003.1"/>
</dbReference>
<accession>A0ABQ2PB06</accession>
<keyword evidence="3" id="KW-1185">Reference proteome</keyword>
<feature type="compositionally biased region" description="Low complexity" evidence="1">
    <location>
        <begin position="1"/>
        <end position="23"/>
    </location>
</feature>
<gene>
    <name evidence="2" type="ORF">GCM10010970_26930</name>
</gene>
<organism evidence="2 3">
    <name type="scientific">Silvimonas iriomotensis</name>
    <dbReference type="NCBI Taxonomy" id="449662"/>
    <lineage>
        <taxon>Bacteria</taxon>
        <taxon>Pseudomonadati</taxon>
        <taxon>Pseudomonadota</taxon>
        <taxon>Betaproteobacteria</taxon>
        <taxon>Neisseriales</taxon>
        <taxon>Chitinibacteraceae</taxon>
        <taxon>Silvimonas</taxon>
    </lineage>
</organism>
<reference evidence="3" key="1">
    <citation type="journal article" date="2019" name="Int. J. Syst. Evol. Microbiol.">
        <title>The Global Catalogue of Microorganisms (GCM) 10K type strain sequencing project: providing services to taxonomists for standard genome sequencing and annotation.</title>
        <authorList>
            <consortium name="The Broad Institute Genomics Platform"/>
            <consortium name="The Broad Institute Genome Sequencing Center for Infectious Disease"/>
            <person name="Wu L."/>
            <person name="Ma J."/>
        </authorList>
    </citation>
    <scope>NUCLEOTIDE SEQUENCE [LARGE SCALE GENOMIC DNA]</scope>
    <source>
        <strain evidence="3">CGMCC 1.8859</strain>
    </source>
</reference>
<sequence length="86" mass="8891">MNVNLSPASTSYSSNTQSGSASTLTAAAQEARETPTQTAQEARKGDHQAQRLQAREAQAAANATGSTDQRSSLVIGNSGQNVDIKV</sequence>
<feature type="compositionally biased region" description="Low complexity" evidence="1">
    <location>
        <begin position="50"/>
        <end position="63"/>
    </location>
</feature>
<evidence type="ECO:0000313" key="3">
    <source>
        <dbReference type="Proteomes" id="UP000637267"/>
    </source>
</evidence>
<feature type="compositionally biased region" description="Polar residues" evidence="1">
    <location>
        <begin position="64"/>
        <end position="86"/>
    </location>
</feature>
<dbReference type="EMBL" id="BMLX01000003">
    <property type="protein sequence ID" value="GGP22693.1"/>
    <property type="molecule type" value="Genomic_DNA"/>
</dbReference>
<feature type="region of interest" description="Disordered" evidence="1">
    <location>
        <begin position="1"/>
        <end position="86"/>
    </location>
</feature>
<proteinExistence type="predicted"/>
<evidence type="ECO:0000256" key="1">
    <source>
        <dbReference type="SAM" id="MobiDB-lite"/>
    </source>
</evidence>
<protein>
    <submittedName>
        <fullName evidence="2">Uncharacterized protein</fullName>
    </submittedName>
</protein>